<dbReference type="EMBL" id="BAJS01000041">
    <property type="protein sequence ID" value="GAK38187.1"/>
    <property type="molecule type" value="Genomic_DNA"/>
</dbReference>
<dbReference type="RefSeq" id="WP_024997702.1">
    <property type="nucleotide sequence ID" value="NZ_ATZI01000025.1"/>
</dbReference>
<accession>A0A069D6Y6</accession>
<name>A0A069D6Y6_9BACE</name>
<comment type="caution">
    <text evidence="2">The sequence shown here is derived from an EMBL/GenBank/DDBJ whole genome shotgun (WGS) entry which is preliminary data.</text>
</comment>
<evidence type="ECO:0000313" key="3">
    <source>
        <dbReference type="Proteomes" id="UP000027601"/>
    </source>
</evidence>
<feature type="region of interest" description="Disordered" evidence="1">
    <location>
        <begin position="101"/>
        <end position="128"/>
    </location>
</feature>
<dbReference type="AlphaFoldDB" id="A0A069D6Y6"/>
<dbReference type="OrthoDB" id="151215at2"/>
<dbReference type="Proteomes" id="UP000027601">
    <property type="component" value="Unassembled WGS sequence"/>
</dbReference>
<proteinExistence type="predicted"/>
<evidence type="ECO:0008006" key="4">
    <source>
        <dbReference type="Google" id="ProtNLM"/>
    </source>
</evidence>
<gene>
    <name evidence="2" type="ORF">JCM15093_3506</name>
</gene>
<organism evidence="2 3">
    <name type="scientific">Bacteroides graminisolvens DSM 19988 = JCM 15093</name>
    <dbReference type="NCBI Taxonomy" id="1121097"/>
    <lineage>
        <taxon>Bacteria</taxon>
        <taxon>Pseudomonadati</taxon>
        <taxon>Bacteroidota</taxon>
        <taxon>Bacteroidia</taxon>
        <taxon>Bacteroidales</taxon>
        <taxon>Bacteroidaceae</taxon>
        <taxon>Bacteroides</taxon>
    </lineage>
</organism>
<reference evidence="2 3" key="1">
    <citation type="journal article" date="2015" name="Microbes Environ.">
        <title>Distribution and evolution of nitrogen fixation genes in the phylum bacteroidetes.</title>
        <authorList>
            <person name="Inoue J."/>
            <person name="Oshima K."/>
            <person name="Suda W."/>
            <person name="Sakamoto M."/>
            <person name="Iino T."/>
            <person name="Noda S."/>
            <person name="Hongoh Y."/>
            <person name="Hattori M."/>
            <person name="Ohkuma M."/>
        </authorList>
    </citation>
    <scope>NUCLEOTIDE SEQUENCE [LARGE SCALE GENOMIC DNA]</scope>
    <source>
        <strain evidence="2 3">JCM 15093</strain>
    </source>
</reference>
<keyword evidence="3" id="KW-1185">Reference proteome</keyword>
<protein>
    <recommendedName>
        <fullName evidence="4">Mobile element protein</fullName>
    </recommendedName>
</protein>
<dbReference type="eggNOG" id="COG3599">
    <property type="taxonomic scope" value="Bacteria"/>
</dbReference>
<evidence type="ECO:0000313" key="2">
    <source>
        <dbReference type="EMBL" id="GAK38187.1"/>
    </source>
</evidence>
<evidence type="ECO:0000256" key="1">
    <source>
        <dbReference type="SAM" id="MobiDB-lite"/>
    </source>
</evidence>
<sequence length="144" mass="16537">MEEKLHDIPFVLSALYKELNSLRNKYSLVAKQKKTLFKELPFKDSLLALKEQEIKRLTRENLKLEKKLSCFELPVKNSCNSSIPASKNPIAKTSILHTRSLRKKSNLSTGGQPGHQGHTLERYPDPDVVQNHVCDQSRHDLKDF</sequence>